<dbReference type="Pfam" id="PF08449">
    <property type="entry name" value="UAA"/>
    <property type="match status" value="2"/>
</dbReference>
<dbReference type="GO" id="GO:0005789">
    <property type="term" value="C:endoplasmic reticulum membrane"/>
    <property type="evidence" value="ECO:0007669"/>
    <property type="project" value="TreeGrafter"/>
</dbReference>
<keyword evidence="6 7" id="KW-0472">Membrane</keyword>
<evidence type="ECO:0000313" key="8">
    <source>
        <dbReference type="EMBL" id="PFH46058.1"/>
    </source>
</evidence>
<evidence type="ECO:0000256" key="5">
    <source>
        <dbReference type="ARBA" id="ARBA00022989"/>
    </source>
</evidence>
<dbReference type="GO" id="GO:0005464">
    <property type="term" value="F:UDP-xylose transmembrane transporter activity"/>
    <property type="evidence" value="ECO:0007669"/>
    <property type="project" value="TreeGrafter"/>
</dbReference>
<reference evidence="8 9" key="1">
    <citation type="submission" date="2014-02" db="EMBL/GenBank/DDBJ databases">
        <title>Transposable element dynamics among asymbiotic and ectomycorrhizal Amanita fungi.</title>
        <authorList>
            <consortium name="DOE Joint Genome Institute"/>
            <person name="Hess J."/>
            <person name="Skrede I."/>
            <person name="Wolfe B."/>
            <person name="LaButti K."/>
            <person name="Ohm R.A."/>
            <person name="Grigoriev I.V."/>
            <person name="Pringle A."/>
        </authorList>
    </citation>
    <scope>NUCLEOTIDE SEQUENCE [LARGE SCALE GENOMIC DNA]</scope>
    <source>
        <strain evidence="8 9">SKay4041</strain>
    </source>
</reference>
<sequence length="408" mass="44462">MLEWTPTISLIFGGCCRQVAHNAVTLEQLTLAYPHSGSLITFCQFLLISLCGLPNHTTWTPYGPWLKPRIVPLTAYLIQVALFYLISLLNNVAFAYRIPMSVHIIFRSGGLIISMVLGWLVGKRYTLAQALSVLLVTTGVVLTTMSASASVSRTTASDSSSFVDLYTYATGISILVFALILSGILGLVQDWTYSQYGRTPTSSNMNGGMKGQNGAAIGRPSTTTWQESMFYLHFLALPMFYFIRDDISTQLAAINSPGSLKLIFRFDPTFRSSAYRPPFIIAAEPPTIMTLVAEPKPITIMVPMAYLSLLLNTLTQLVCVAGVNRLTTRVSALTVTLVLVVRKATSLVLSVLGTDLIAKYAGAMGEQQTRKVVEVDAQLMWTGAALVMLGTIGYSFGTTRGRSKQKHA</sequence>
<feature type="transmembrane region" description="Helical" evidence="7">
    <location>
        <begin position="133"/>
        <end position="153"/>
    </location>
</feature>
<evidence type="ECO:0000256" key="7">
    <source>
        <dbReference type="SAM" id="Phobius"/>
    </source>
</evidence>
<evidence type="ECO:0000256" key="1">
    <source>
        <dbReference type="ARBA" id="ARBA00004127"/>
    </source>
</evidence>
<dbReference type="GO" id="GO:0005462">
    <property type="term" value="F:UDP-N-acetylglucosamine transmembrane transporter activity"/>
    <property type="evidence" value="ECO:0007669"/>
    <property type="project" value="TreeGrafter"/>
</dbReference>
<comment type="subcellular location">
    <subcellularLocation>
        <location evidence="1">Endomembrane system</location>
        <topology evidence="1">Multi-pass membrane protein</topology>
    </subcellularLocation>
</comment>
<evidence type="ECO:0008006" key="10">
    <source>
        <dbReference type="Google" id="ProtNLM"/>
    </source>
</evidence>
<keyword evidence="9" id="KW-1185">Reference proteome</keyword>
<dbReference type="OrthoDB" id="999962at2759"/>
<dbReference type="EMBL" id="KZ302241">
    <property type="protein sequence ID" value="PFH46058.1"/>
    <property type="molecule type" value="Genomic_DNA"/>
</dbReference>
<accession>A0A2A9N8F1</accession>
<dbReference type="GO" id="GO:0000139">
    <property type="term" value="C:Golgi membrane"/>
    <property type="evidence" value="ECO:0007669"/>
    <property type="project" value="TreeGrafter"/>
</dbReference>
<evidence type="ECO:0000256" key="4">
    <source>
        <dbReference type="ARBA" id="ARBA00022692"/>
    </source>
</evidence>
<feature type="transmembrane region" description="Helical" evidence="7">
    <location>
        <begin position="32"/>
        <end position="53"/>
    </location>
</feature>
<keyword evidence="3" id="KW-0762">Sugar transport</keyword>
<feature type="transmembrane region" description="Helical" evidence="7">
    <location>
        <begin position="102"/>
        <end position="121"/>
    </location>
</feature>
<evidence type="ECO:0000256" key="2">
    <source>
        <dbReference type="ARBA" id="ARBA00022448"/>
    </source>
</evidence>
<gene>
    <name evidence="8" type="ORF">AMATHDRAFT_77830</name>
</gene>
<protein>
    <recommendedName>
        <fullName evidence="10">UAA transporter</fullName>
    </recommendedName>
</protein>
<dbReference type="AlphaFoldDB" id="A0A2A9N8F1"/>
<evidence type="ECO:0000256" key="6">
    <source>
        <dbReference type="ARBA" id="ARBA00023136"/>
    </source>
</evidence>
<keyword evidence="2" id="KW-0813">Transport</keyword>
<keyword evidence="5 7" id="KW-1133">Transmembrane helix</keyword>
<evidence type="ECO:0000313" key="9">
    <source>
        <dbReference type="Proteomes" id="UP000242287"/>
    </source>
</evidence>
<evidence type="ECO:0000256" key="3">
    <source>
        <dbReference type="ARBA" id="ARBA00022597"/>
    </source>
</evidence>
<dbReference type="STRING" id="703135.A0A2A9N8F1"/>
<dbReference type="Proteomes" id="UP000242287">
    <property type="component" value="Unassembled WGS sequence"/>
</dbReference>
<dbReference type="InterPro" id="IPR013657">
    <property type="entry name" value="SCL35B1-4/HUT1"/>
</dbReference>
<dbReference type="PANTHER" id="PTHR10778:SF4">
    <property type="entry name" value="NUCLEOTIDE SUGAR TRANSPORTER SLC35B4"/>
    <property type="match status" value="1"/>
</dbReference>
<proteinExistence type="predicted"/>
<feature type="transmembrane region" description="Helical" evidence="7">
    <location>
        <begin position="335"/>
        <end position="358"/>
    </location>
</feature>
<feature type="transmembrane region" description="Helical" evidence="7">
    <location>
        <begin position="73"/>
        <end position="96"/>
    </location>
</feature>
<feature type="transmembrane region" description="Helical" evidence="7">
    <location>
        <begin position="378"/>
        <end position="397"/>
    </location>
</feature>
<dbReference type="PANTHER" id="PTHR10778">
    <property type="entry name" value="SOLUTE CARRIER FAMILY 35 MEMBER B"/>
    <property type="match status" value="1"/>
</dbReference>
<keyword evidence="4 7" id="KW-0812">Transmembrane</keyword>
<organism evidence="8 9">
    <name type="scientific">Amanita thiersii Skay4041</name>
    <dbReference type="NCBI Taxonomy" id="703135"/>
    <lineage>
        <taxon>Eukaryota</taxon>
        <taxon>Fungi</taxon>
        <taxon>Dikarya</taxon>
        <taxon>Basidiomycota</taxon>
        <taxon>Agaricomycotina</taxon>
        <taxon>Agaricomycetes</taxon>
        <taxon>Agaricomycetidae</taxon>
        <taxon>Agaricales</taxon>
        <taxon>Pluteineae</taxon>
        <taxon>Amanitaceae</taxon>
        <taxon>Amanita</taxon>
    </lineage>
</organism>
<name>A0A2A9N8F1_9AGAR</name>
<feature type="transmembrane region" description="Helical" evidence="7">
    <location>
        <begin position="165"/>
        <end position="188"/>
    </location>
</feature>